<gene>
    <name evidence="3" type="ORF">SPIRO4BDMA_50237</name>
</gene>
<protein>
    <submittedName>
        <fullName evidence="3">NAD-dependent epimerase/dehydratase</fullName>
    </submittedName>
</protein>
<name>A0A3P3XR01_9SPIR</name>
<evidence type="ECO:0000313" key="3">
    <source>
        <dbReference type="EMBL" id="SLM18722.1"/>
    </source>
</evidence>
<reference evidence="3" key="1">
    <citation type="submission" date="2017-02" db="EMBL/GenBank/DDBJ databases">
        <authorList>
            <person name="Regsiter A."/>
            <person name="William W."/>
        </authorList>
    </citation>
    <scope>NUCLEOTIDE SEQUENCE</scope>
    <source>
        <strain evidence="3">BdmA 4</strain>
    </source>
</reference>
<dbReference type="InterPro" id="IPR001509">
    <property type="entry name" value="Epimerase_deHydtase"/>
</dbReference>
<dbReference type="InterPro" id="IPR029303">
    <property type="entry name" value="CapF_C"/>
</dbReference>
<organism evidence="3">
    <name type="scientific">uncultured spirochete</name>
    <dbReference type="NCBI Taxonomy" id="156406"/>
    <lineage>
        <taxon>Bacteria</taxon>
        <taxon>Pseudomonadati</taxon>
        <taxon>Spirochaetota</taxon>
        <taxon>Spirochaetia</taxon>
        <taxon>Spirochaetales</taxon>
        <taxon>environmental samples</taxon>
    </lineage>
</organism>
<feature type="domain" description="Capsular polysaccharide assembling protein CapF C-terminal" evidence="2">
    <location>
        <begin position="255"/>
        <end position="364"/>
    </location>
</feature>
<dbReference type="AlphaFoldDB" id="A0A3P3XR01"/>
<dbReference type="InterPro" id="IPR050177">
    <property type="entry name" value="Lipid_A_modif_metabolic_enz"/>
</dbReference>
<dbReference type="PANTHER" id="PTHR43245:SF55">
    <property type="entry name" value="NAD(P)-BINDING DOMAIN-CONTAINING PROTEIN"/>
    <property type="match status" value="1"/>
</dbReference>
<proteinExistence type="predicted"/>
<dbReference type="Gene3D" id="3.40.50.720">
    <property type="entry name" value="NAD(P)-binding Rossmann-like Domain"/>
    <property type="match status" value="1"/>
</dbReference>
<dbReference type="Pfam" id="PF01370">
    <property type="entry name" value="Epimerase"/>
    <property type="match status" value="1"/>
</dbReference>
<feature type="domain" description="NAD-dependent epimerase/dehydratase" evidence="1">
    <location>
        <begin position="3"/>
        <end position="188"/>
    </location>
</feature>
<dbReference type="CDD" id="cd07007">
    <property type="entry name" value="cupin_CapF-like_C"/>
    <property type="match status" value="1"/>
</dbReference>
<sequence>MKVLVTGAAGFVGQNLSIRLSRENDITLLPFDIDNTEAELIDALSVADAVVHLAGINRPLDPSEFVTGNVGLTSTIADALEKFQRPLPIIFSSSIQAEQDNEYGKSKHAAEERLKSYAEKTDAGVQIFRFANIFGKWCRPNYNSAVATFCYNIAHDAPINIRDPDAPLRLVYIDDVVEAITAALRTEKKGFAFCSAEPVYETTVGAIAATIRDIHDTRADARVGDYSDPFYKKLATTYLSYIDIPALATAPELKSDERGWLFELIKSDSAGQIFVSTTKPGKKRGNHYHDTKVEKFCLVKGQARISMRKVNGTERHDFDLDERDIRILDIPPGYTHSIENTGSEDCIILFWANEIPNPVHPDTFRLEV</sequence>
<dbReference type="EMBL" id="FWDO01000005">
    <property type="protein sequence ID" value="SLM18722.1"/>
    <property type="molecule type" value="Genomic_DNA"/>
</dbReference>
<dbReference type="InterPro" id="IPR011051">
    <property type="entry name" value="RmlC_Cupin_sf"/>
</dbReference>
<dbReference type="SUPFAM" id="SSF51735">
    <property type="entry name" value="NAD(P)-binding Rossmann-fold domains"/>
    <property type="match status" value="1"/>
</dbReference>
<evidence type="ECO:0000259" key="2">
    <source>
        <dbReference type="Pfam" id="PF14667"/>
    </source>
</evidence>
<dbReference type="Pfam" id="PF14667">
    <property type="entry name" value="Polysacc_synt_C"/>
    <property type="match status" value="1"/>
</dbReference>
<dbReference type="InterPro" id="IPR014710">
    <property type="entry name" value="RmlC-like_jellyroll"/>
</dbReference>
<evidence type="ECO:0000259" key="1">
    <source>
        <dbReference type="Pfam" id="PF01370"/>
    </source>
</evidence>
<accession>A0A3P3XR01</accession>
<dbReference type="Gene3D" id="2.60.120.10">
    <property type="entry name" value="Jelly Rolls"/>
    <property type="match status" value="1"/>
</dbReference>
<dbReference type="PANTHER" id="PTHR43245">
    <property type="entry name" value="BIFUNCTIONAL POLYMYXIN RESISTANCE PROTEIN ARNA"/>
    <property type="match status" value="1"/>
</dbReference>
<dbReference type="InterPro" id="IPR036291">
    <property type="entry name" value="NAD(P)-bd_dom_sf"/>
</dbReference>
<dbReference type="SUPFAM" id="SSF51182">
    <property type="entry name" value="RmlC-like cupins"/>
    <property type="match status" value="1"/>
</dbReference>